<evidence type="ECO:0000256" key="4">
    <source>
        <dbReference type="ARBA" id="ARBA00023004"/>
    </source>
</evidence>
<sequence length="301" mass="34126">MTGLSQEQLETFDREGMLCLPDFLTPEQTQSLLSHAKELLSKCDLSTHPRTQFKTSDNDHIGDEYFFNSSDKISYFFDTDAFDEDGQLKYPIEQAINKIGHGLHMKDSIFHQVTFSTKMKEIARSLGFEDPRVLQSMCIFKQPVSDKEIERDNAVPPHTDATFLFTHPQTAIGFWIALEDCTPENGCLSYNPGTHKTHPVTKRFVKVDGGAKGCSFIKVGEEVEGLKDDPDDYKLVPCKAGSLVLIHNSVLHKSEKNRSNKSRYAYTFHVIDGTAQYDELNWLRVPPDATNGTEFSKLYEE</sequence>
<evidence type="ECO:0000256" key="2">
    <source>
        <dbReference type="ARBA" id="ARBA00005830"/>
    </source>
</evidence>
<dbReference type="GeneID" id="73466914"/>
<evidence type="ECO:0000256" key="3">
    <source>
        <dbReference type="ARBA" id="ARBA00022723"/>
    </source>
</evidence>
<dbReference type="OrthoDB" id="445007at2759"/>
<evidence type="ECO:0000256" key="1">
    <source>
        <dbReference type="ARBA" id="ARBA00001962"/>
    </source>
</evidence>
<organism evidence="5 6">
    <name type="scientific">[Candida] subhashii</name>
    <dbReference type="NCBI Taxonomy" id="561895"/>
    <lineage>
        <taxon>Eukaryota</taxon>
        <taxon>Fungi</taxon>
        <taxon>Dikarya</taxon>
        <taxon>Ascomycota</taxon>
        <taxon>Saccharomycotina</taxon>
        <taxon>Pichiomycetes</taxon>
        <taxon>Debaryomycetaceae</taxon>
        <taxon>Spathaspora</taxon>
    </lineage>
</organism>
<dbReference type="GO" id="GO:0046872">
    <property type="term" value="F:metal ion binding"/>
    <property type="evidence" value="ECO:0007669"/>
    <property type="project" value="UniProtKB-KW"/>
</dbReference>
<dbReference type="RefSeq" id="XP_049266572.1">
    <property type="nucleotide sequence ID" value="XM_049404691.1"/>
</dbReference>
<dbReference type="AlphaFoldDB" id="A0A8J5QIR8"/>
<accession>A0A8J5QIR8</accession>
<reference evidence="5 6" key="1">
    <citation type="journal article" date="2021" name="DNA Res.">
        <title>Genome analysis of Candida subhashii reveals its hybrid nature and dual mitochondrial genome conformations.</title>
        <authorList>
            <person name="Mixao V."/>
            <person name="Hegedusova E."/>
            <person name="Saus E."/>
            <person name="Pryszcz L.P."/>
            <person name="Cillingova A."/>
            <person name="Nosek J."/>
            <person name="Gabaldon T."/>
        </authorList>
    </citation>
    <scope>NUCLEOTIDE SEQUENCE [LARGE SCALE GENOMIC DNA]</scope>
    <source>
        <strain evidence="5 6">CBS 10753</strain>
    </source>
</reference>
<comment type="cofactor">
    <cofactor evidence="1">
        <name>Fe cation</name>
        <dbReference type="ChEBI" id="CHEBI:24875"/>
    </cofactor>
</comment>
<protein>
    <recommendedName>
        <fullName evidence="7">Phytanoyl-CoA dioxygenase domain-containing protein 1</fullName>
    </recommendedName>
</protein>
<proteinExistence type="inferred from homology"/>
<evidence type="ECO:0000313" key="5">
    <source>
        <dbReference type="EMBL" id="KAG7666344.1"/>
    </source>
</evidence>
<dbReference type="PANTHER" id="PTHR20883:SF15">
    <property type="entry name" value="PHYTANOYL-COA DIOXYGENASE DOMAIN-CONTAINING PROTEIN 1"/>
    <property type="match status" value="1"/>
</dbReference>
<gene>
    <name evidence="5" type="ORF">J8A68_000113</name>
</gene>
<dbReference type="PANTHER" id="PTHR20883">
    <property type="entry name" value="PHYTANOYL-COA DIOXYGENASE DOMAIN CONTAINING 1"/>
    <property type="match status" value="1"/>
</dbReference>
<comment type="similarity">
    <text evidence="2">Belongs to the PhyH family.</text>
</comment>
<evidence type="ECO:0000313" key="6">
    <source>
        <dbReference type="Proteomes" id="UP000694255"/>
    </source>
</evidence>
<evidence type="ECO:0008006" key="7">
    <source>
        <dbReference type="Google" id="ProtNLM"/>
    </source>
</evidence>
<name>A0A8J5QIR8_9ASCO</name>
<keyword evidence="6" id="KW-1185">Reference proteome</keyword>
<dbReference type="EMBL" id="JAGSYN010000010">
    <property type="protein sequence ID" value="KAG7666344.1"/>
    <property type="molecule type" value="Genomic_DNA"/>
</dbReference>
<keyword evidence="4" id="KW-0408">Iron</keyword>
<dbReference type="Pfam" id="PF05721">
    <property type="entry name" value="PhyH"/>
    <property type="match status" value="1"/>
</dbReference>
<keyword evidence="3" id="KW-0479">Metal-binding</keyword>
<dbReference type="InterPro" id="IPR008775">
    <property type="entry name" value="Phytyl_CoA_dOase-like"/>
</dbReference>
<comment type="caution">
    <text evidence="5">The sequence shown here is derived from an EMBL/GenBank/DDBJ whole genome shotgun (WGS) entry which is preliminary data.</text>
</comment>
<dbReference type="Proteomes" id="UP000694255">
    <property type="component" value="Unassembled WGS sequence"/>
</dbReference>